<protein>
    <submittedName>
        <fullName evidence="2">Uncharacterized protein</fullName>
    </submittedName>
</protein>
<dbReference type="AlphaFoldDB" id="A0A897NH95"/>
<evidence type="ECO:0000313" key="3">
    <source>
        <dbReference type="Proteomes" id="UP000663305"/>
    </source>
</evidence>
<dbReference type="EMBL" id="CP064789">
    <property type="protein sequence ID" value="QSG12077.1"/>
    <property type="molecule type" value="Genomic_DNA"/>
</dbReference>
<dbReference type="InterPro" id="IPR043808">
    <property type="entry name" value="DUF5790"/>
</dbReference>
<gene>
    <name evidence="2" type="ORF">HSBGL_1661</name>
</gene>
<sequence length="132" mass="14175">MSQATFDDDELFDEAATDMRADVEGSLEQAREALPEAGAVWETDADNTLGVLNGLKTALDVGDAEEALRDAKKWYTMGKRADAFEDADDLEAAITEVEELIADIEAAHEAVGDLTGTIPAIKNALEDADEDE</sequence>
<organism evidence="2 3">
    <name type="scientific">Halapricum desulfuricans</name>
    <dbReference type="NCBI Taxonomy" id="2841257"/>
    <lineage>
        <taxon>Archaea</taxon>
        <taxon>Methanobacteriati</taxon>
        <taxon>Methanobacteriota</taxon>
        <taxon>Stenosarchaea group</taxon>
        <taxon>Halobacteria</taxon>
        <taxon>Halobacteriales</taxon>
        <taxon>Haloarculaceae</taxon>
        <taxon>Halapricum</taxon>
    </lineage>
</organism>
<evidence type="ECO:0000256" key="1">
    <source>
        <dbReference type="SAM" id="Coils"/>
    </source>
</evidence>
<proteinExistence type="predicted"/>
<name>A0A897NH95_9EURY</name>
<feature type="coiled-coil region" evidence="1">
    <location>
        <begin position="80"/>
        <end position="110"/>
    </location>
</feature>
<keyword evidence="1" id="KW-0175">Coiled coil</keyword>
<evidence type="ECO:0000313" key="2">
    <source>
        <dbReference type="EMBL" id="QSG12077.1"/>
    </source>
</evidence>
<dbReference type="RefSeq" id="WP_229124091.1">
    <property type="nucleotide sequence ID" value="NZ_CP064789.1"/>
</dbReference>
<accession>A0A897NH95</accession>
<dbReference type="Proteomes" id="UP000663305">
    <property type="component" value="Chromosome"/>
</dbReference>
<dbReference type="GeneID" id="68861195"/>
<dbReference type="Pfam" id="PF19103">
    <property type="entry name" value="DUF5790"/>
    <property type="match status" value="1"/>
</dbReference>
<reference evidence="2" key="1">
    <citation type="submission" date="2020-11" db="EMBL/GenBank/DDBJ databases">
        <title>Carbohydrate-dependent, anaerobic sulfur respiration: A novel catabolism in halophilic archaea.</title>
        <authorList>
            <person name="Sorokin D.Y."/>
            <person name="Messina E."/>
            <person name="Smedile F."/>
            <person name="La Cono V."/>
            <person name="Hallsworth J.E."/>
            <person name="Yakimov M.M."/>
        </authorList>
    </citation>
    <scope>NUCLEOTIDE SEQUENCE</scope>
    <source>
        <strain evidence="2">HSR-Bgl</strain>
    </source>
</reference>